<proteinExistence type="inferred from homology"/>
<dbReference type="InterPro" id="IPR051600">
    <property type="entry name" value="Beta-PGM-like"/>
</dbReference>
<dbReference type="InterPro" id="IPR023214">
    <property type="entry name" value="HAD_sf"/>
</dbReference>
<dbReference type="SFLD" id="SFLDG01129">
    <property type="entry name" value="C1.5:_HAD__Beta-PGM__Phosphata"/>
    <property type="match status" value="1"/>
</dbReference>
<evidence type="ECO:0000256" key="3">
    <source>
        <dbReference type="ARBA" id="ARBA00022723"/>
    </source>
</evidence>
<dbReference type="AlphaFoldDB" id="A0A176YRJ9"/>
<accession>A0A176YRJ9</accession>
<dbReference type="Gene3D" id="3.40.50.1000">
    <property type="entry name" value="HAD superfamily/HAD-like"/>
    <property type="match status" value="1"/>
</dbReference>
<dbReference type="InterPro" id="IPR036412">
    <property type="entry name" value="HAD-like_sf"/>
</dbReference>
<dbReference type="GO" id="GO:0046872">
    <property type="term" value="F:metal ion binding"/>
    <property type="evidence" value="ECO:0007669"/>
    <property type="project" value="UniProtKB-KW"/>
</dbReference>
<evidence type="ECO:0000256" key="4">
    <source>
        <dbReference type="ARBA" id="ARBA00022842"/>
    </source>
</evidence>
<keyword evidence="6" id="KW-1185">Reference proteome</keyword>
<dbReference type="PANTHER" id="PTHR46193:SF10">
    <property type="entry name" value="6-PHOSPHOGLUCONATE PHOSPHATASE"/>
    <property type="match status" value="1"/>
</dbReference>
<dbReference type="NCBIfam" id="TIGR01509">
    <property type="entry name" value="HAD-SF-IA-v3"/>
    <property type="match status" value="1"/>
</dbReference>
<dbReference type="PANTHER" id="PTHR46193">
    <property type="entry name" value="6-PHOSPHOGLUCONATE PHOSPHATASE"/>
    <property type="match status" value="1"/>
</dbReference>
<dbReference type="InterPro" id="IPR041492">
    <property type="entry name" value="HAD_2"/>
</dbReference>
<reference evidence="5 6" key="1">
    <citation type="submission" date="2016-02" db="EMBL/GenBank/DDBJ databases">
        <title>Draft genome sequence of the strain BR 10247T Bradyrhizobium neotropicale isolated from nodules of Centrolobium paraense.</title>
        <authorList>
            <person name="Simoes-Araujo J.L."/>
            <person name="Barauna A.C."/>
            <person name="Silva K."/>
            <person name="Zilli J.E."/>
        </authorList>
    </citation>
    <scope>NUCLEOTIDE SEQUENCE [LARGE SCALE GENOMIC DNA]</scope>
    <source>
        <strain evidence="5 6">BR 10247</strain>
    </source>
</reference>
<dbReference type="SFLD" id="SFLDS00003">
    <property type="entry name" value="Haloacid_Dehalogenase"/>
    <property type="match status" value="1"/>
</dbReference>
<dbReference type="InterPro" id="IPR023198">
    <property type="entry name" value="PGP-like_dom2"/>
</dbReference>
<sequence>MENGRPKPDLIIFDCDGVLVDSELLSCRCLSDVLAEFGIALSEEQALELFLGRSTKAVAQHYGDLGQIIPEGFWPRLKSRVLKTFTASLAPIPGVRAVVSELTAPFCVASSSDIDRVSLSLDVTGLRPHFDDRLYTAQMVKHGKPAPDLFLHAAARMKTDPARTLVIEDSVSGVQAAKAAGMTVWGFVGGSHYRGRDGRAILSAAGADRVFAHMTDFWKDV</sequence>
<evidence type="ECO:0000313" key="6">
    <source>
        <dbReference type="Proteomes" id="UP000077173"/>
    </source>
</evidence>
<evidence type="ECO:0000313" key="5">
    <source>
        <dbReference type="EMBL" id="OAF10308.1"/>
    </source>
</evidence>
<evidence type="ECO:0000256" key="1">
    <source>
        <dbReference type="ARBA" id="ARBA00001946"/>
    </source>
</evidence>
<dbReference type="GO" id="GO:0016787">
    <property type="term" value="F:hydrolase activity"/>
    <property type="evidence" value="ECO:0007669"/>
    <property type="project" value="UniProtKB-KW"/>
</dbReference>
<keyword evidence="5" id="KW-0378">Hydrolase</keyword>
<dbReference type="Pfam" id="PF13419">
    <property type="entry name" value="HAD_2"/>
    <property type="match status" value="1"/>
</dbReference>
<comment type="cofactor">
    <cofactor evidence="1">
        <name>Mg(2+)</name>
        <dbReference type="ChEBI" id="CHEBI:18420"/>
    </cofactor>
</comment>
<dbReference type="Proteomes" id="UP000077173">
    <property type="component" value="Unassembled WGS sequence"/>
</dbReference>
<dbReference type="SUPFAM" id="SSF56784">
    <property type="entry name" value="HAD-like"/>
    <property type="match status" value="1"/>
</dbReference>
<protein>
    <submittedName>
        <fullName evidence="5">Hydrolase</fullName>
    </submittedName>
</protein>
<dbReference type="RefSeq" id="WP_063681238.1">
    <property type="nucleotide sequence ID" value="NZ_LSEF01000095.1"/>
</dbReference>
<dbReference type="InterPro" id="IPR006439">
    <property type="entry name" value="HAD-SF_hydro_IA"/>
</dbReference>
<keyword evidence="3" id="KW-0479">Metal-binding</keyword>
<dbReference type="CDD" id="cd07526">
    <property type="entry name" value="HAD_BPGM_like"/>
    <property type="match status" value="1"/>
</dbReference>
<keyword evidence="4" id="KW-0460">Magnesium</keyword>
<evidence type="ECO:0000256" key="2">
    <source>
        <dbReference type="ARBA" id="ARBA00006171"/>
    </source>
</evidence>
<gene>
    <name evidence="5" type="ORF">AXW67_26175</name>
</gene>
<name>A0A176YRJ9_9BRAD</name>
<organism evidence="5 6">
    <name type="scientific">Bradyrhizobium neotropicale</name>
    <dbReference type="NCBI Taxonomy" id="1497615"/>
    <lineage>
        <taxon>Bacteria</taxon>
        <taxon>Pseudomonadati</taxon>
        <taxon>Pseudomonadota</taxon>
        <taxon>Alphaproteobacteria</taxon>
        <taxon>Hyphomicrobiales</taxon>
        <taxon>Nitrobacteraceae</taxon>
        <taxon>Bradyrhizobium</taxon>
    </lineage>
</organism>
<dbReference type="EMBL" id="LSEF01000095">
    <property type="protein sequence ID" value="OAF10308.1"/>
    <property type="molecule type" value="Genomic_DNA"/>
</dbReference>
<dbReference type="Gene3D" id="1.10.150.240">
    <property type="entry name" value="Putative phosphatase, domain 2"/>
    <property type="match status" value="1"/>
</dbReference>
<comment type="caution">
    <text evidence="5">The sequence shown here is derived from an EMBL/GenBank/DDBJ whole genome shotgun (WGS) entry which is preliminary data.</text>
</comment>
<comment type="similarity">
    <text evidence="2">Belongs to the HAD-like hydrolase superfamily. CbbY/CbbZ/Gph/YieH family.</text>
</comment>